<dbReference type="GO" id="GO:0016042">
    <property type="term" value="P:lipid catabolic process"/>
    <property type="evidence" value="ECO:0007669"/>
    <property type="project" value="UniProtKB-KW"/>
</dbReference>
<keyword evidence="1" id="KW-0378">Hydrolase</keyword>
<dbReference type="AlphaFoldDB" id="A0A183IP05"/>
<dbReference type="Pfam" id="PF00388">
    <property type="entry name" value="PI-PLC-X"/>
    <property type="match status" value="1"/>
</dbReference>
<dbReference type="OrthoDB" id="269822at2759"/>
<dbReference type="PANTHER" id="PTHR10336:SF149">
    <property type="entry name" value="1-PHOSPHATIDYLINOSITOL 4,5-BISPHOSPHATE PHOSPHODIESTERASE CLASSES I AND II"/>
    <property type="match status" value="1"/>
</dbReference>
<name>A0A183IP05_9BILA</name>
<dbReference type="GO" id="GO:0007186">
    <property type="term" value="P:G protein-coupled receptor signaling pathway"/>
    <property type="evidence" value="ECO:0007669"/>
    <property type="project" value="TreeGrafter"/>
</dbReference>
<evidence type="ECO:0000256" key="1">
    <source>
        <dbReference type="RuleBase" id="RU361133"/>
    </source>
</evidence>
<dbReference type="SUPFAM" id="SSF51695">
    <property type="entry name" value="PLC-like phosphodiesterases"/>
    <property type="match status" value="1"/>
</dbReference>
<dbReference type="SUPFAM" id="SSF50729">
    <property type="entry name" value="PH domain-like"/>
    <property type="match status" value="1"/>
</dbReference>
<gene>
    <name evidence="4" type="ORF">SBAD_LOCUS5352</name>
</gene>
<organism evidence="6">
    <name type="scientific">Soboliphyme baturini</name>
    <dbReference type="NCBI Taxonomy" id="241478"/>
    <lineage>
        <taxon>Eukaryota</taxon>
        <taxon>Metazoa</taxon>
        <taxon>Ecdysozoa</taxon>
        <taxon>Nematoda</taxon>
        <taxon>Enoplea</taxon>
        <taxon>Dorylaimia</taxon>
        <taxon>Dioctophymatida</taxon>
        <taxon>Dioctophymatoidea</taxon>
        <taxon>Soboliphymatidae</taxon>
        <taxon>Soboliphyme</taxon>
    </lineage>
</organism>
<protein>
    <recommendedName>
        <fullName evidence="1">Phosphoinositide phospholipase C</fullName>
        <ecNumber evidence="1">3.1.4.11</ecNumber>
    </recommendedName>
</protein>
<dbReference type="Gene3D" id="3.20.20.190">
    <property type="entry name" value="Phosphatidylinositol (PI) phosphodiesterase"/>
    <property type="match status" value="1"/>
</dbReference>
<dbReference type="InterPro" id="IPR011992">
    <property type="entry name" value="EF-hand-dom_pair"/>
</dbReference>
<dbReference type="InterPro" id="IPR001192">
    <property type="entry name" value="PI-PLC_fam"/>
</dbReference>
<keyword evidence="1" id="KW-0442">Lipid degradation</keyword>
<feature type="compositionally biased region" description="Low complexity" evidence="2">
    <location>
        <begin position="465"/>
        <end position="476"/>
    </location>
</feature>
<accession>A0A183IP05</accession>
<dbReference type="InterPro" id="IPR037862">
    <property type="entry name" value="PLC-beta_PH"/>
</dbReference>
<dbReference type="GO" id="GO:0005737">
    <property type="term" value="C:cytoplasm"/>
    <property type="evidence" value="ECO:0007669"/>
    <property type="project" value="TreeGrafter"/>
</dbReference>
<evidence type="ECO:0000313" key="6">
    <source>
        <dbReference type="WBParaSite" id="SBAD_0000556801-mRNA-1"/>
    </source>
</evidence>
<evidence type="ECO:0000313" key="5">
    <source>
        <dbReference type="Proteomes" id="UP000270296"/>
    </source>
</evidence>
<dbReference type="GO" id="GO:0048015">
    <property type="term" value="P:phosphatidylinositol-mediated signaling"/>
    <property type="evidence" value="ECO:0007669"/>
    <property type="project" value="TreeGrafter"/>
</dbReference>
<sequence>MPKIFDTRVGKFSGSIKEFEKLKEHLCPAFAPASNLESCLMSVVVGESFTDMSVFTFVTSSPAVAEEWSSEIFELSHDVRWKNPGIILLLDLRLGSFVYSHSRNEVTLKDVIDLFATHKEDRKNVQAALEQSGFATPADDSTSKLKNMNFRRFENFFMLYRLMTNRTDVSEIFLQISHVKRKKSETLHVRSTEPSIDAFQLMHFLNTTQRDSRLNDILHPYCSETVALKLIRKYEPDEAFSSKGLMTFGGFLKFLLSDDNKACSDECFMLNKEKMNEPLCHYFISSSHNTYLSGPQVGLLSKCSVEMYRQVLLSGCRCVELDIWDGRPSEGGCGSVPVVTHGPTIVTREVIQAIAEYAFKTSVYPVILSLEVHCGARNQAKVARLCKEVFGDALISEPLESHPLEPGIALPSPNRLLKKIIIKSRKGEFKVFFQASKVADVPSNSSAEAEGPHVDGPSSNEFDISSTVESFASSSDSDQDEETDSNKAEVYLRFENVPSSLYEFNAS</sequence>
<dbReference type="Gene3D" id="1.10.238.10">
    <property type="entry name" value="EF-hand"/>
    <property type="match status" value="1"/>
</dbReference>
<dbReference type="Pfam" id="PF09279">
    <property type="entry name" value="EF-hand_like"/>
    <property type="match status" value="1"/>
</dbReference>
<dbReference type="Pfam" id="PF17787">
    <property type="entry name" value="PH_14"/>
    <property type="match status" value="1"/>
</dbReference>
<dbReference type="PANTHER" id="PTHR10336">
    <property type="entry name" value="PHOSPHOINOSITIDE-SPECIFIC PHOSPHOLIPASE C FAMILY PROTEIN"/>
    <property type="match status" value="1"/>
</dbReference>
<proteinExistence type="predicted"/>
<dbReference type="InterPro" id="IPR015359">
    <property type="entry name" value="PLC_EF-hand-like"/>
</dbReference>
<reference evidence="6" key="1">
    <citation type="submission" date="2016-06" db="UniProtKB">
        <authorList>
            <consortium name="WormBaseParasite"/>
        </authorList>
    </citation>
    <scope>IDENTIFICATION</scope>
</reference>
<comment type="catalytic activity">
    <reaction evidence="1">
        <text>a 1,2-diacyl-sn-glycero-3-phospho-(1D-myo-inositol-4,5-bisphosphate) + H2O = 1D-myo-inositol 1,4,5-trisphosphate + a 1,2-diacyl-sn-glycerol + H(+)</text>
        <dbReference type="Rhea" id="RHEA:33179"/>
        <dbReference type="ChEBI" id="CHEBI:15377"/>
        <dbReference type="ChEBI" id="CHEBI:15378"/>
        <dbReference type="ChEBI" id="CHEBI:17815"/>
        <dbReference type="ChEBI" id="CHEBI:58456"/>
        <dbReference type="ChEBI" id="CHEBI:203600"/>
        <dbReference type="EC" id="3.1.4.11"/>
    </reaction>
</comment>
<dbReference type="GO" id="GO:0051209">
    <property type="term" value="P:release of sequestered calcium ion into cytosol"/>
    <property type="evidence" value="ECO:0007669"/>
    <property type="project" value="TreeGrafter"/>
</dbReference>
<dbReference type="PRINTS" id="PR00390">
    <property type="entry name" value="PHPHLIPASEC"/>
</dbReference>
<evidence type="ECO:0000256" key="2">
    <source>
        <dbReference type="SAM" id="MobiDB-lite"/>
    </source>
</evidence>
<feature type="region of interest" description="Disordered" evidence="2">
    <location>
        <begin position="443"/>
        <end position="488"/>
    </location>
</feature>
<dbReference type="SUPFAM" id="SSF47473">
    <property type="entry name" value="EF-hand"/>
    <property type="match status" value="1"/>
</dbReference>
<dbReference type="WBParaSite" id="SBAD_0000556801-mRNA-1">
    <property type="protein sequence ID" value="SBAD_0000556801-mRNA-1"/>
    <property type="gene ID" value="SBAD_0000556801"/>
</dbReference>
<dbReference type="InterPro" id="IPR017946">
    <property type="entry name" value="PLC-like_Pdiesterase_TIM-brl"/>
</dbReference>
<evidence type="ECO:0000313" key="4">
    <source>
        <dbReference type="EMBL" id="VDP06985.1"/>
    </source>
</evidence>
<evidence type="ECO:0000259" key="3">
    <source>
        <dbReference type="SMART" id="SM00148"/>
    </source>
</evidence>
<feature type="domain" description="Phosphatidylinositol-specific phospholipase C X" evidence="3">
    <location>
        <begin position="273"/>
        <end position="425"/>
    </location>
</feature>
<dbReference type="Proteomes" id="UP000270296">
    <property type="component" value="Unassembled WGS sequence"/>
</dbReference>
<dbReference type="PROSITE" id="PS50007">
    <property type="entry name" value="PIPLC_X_DOMAIN"/>
    <property type="match status" value="1"/>
</dbReference>
<dbReference type="InterPro" id="IPR000909">
    <property type="entry name" value="PLipase_C_PInositol-sp_X_dom"/>
</dbReference>
<dbReference type="EMBL" id="UZAM01008932">
    <property type="protein sequence ID" value="VDP06985.1"/>
    <property type="molecule type" value="Genomic_DNA"/>
</dbReference>
<reference evidence="4 5" key="2">
    <citation type="submission" date="2018-11" db="EMBL/GenBank/DDBJ databases">
        <authorList>
            <consortium name="Pathogen Informatics"/>
        </authorList>
    </citation>
    <scope>NUCLEOTIDE SEQUENCE [LARGE SCALE GENOMIC DNA]</scope>
</reference>
<keyword evidence="1" id="KW-0443">Lipid metabolism</keyword>
<dbReference type="GO" id="GO:0046488">
    <property type="term" value="P:phosphatidylinositol metabolic process"/>
    <property type="evidence" value="ECO:0007669"/>
    <property type="project" value="TreeGrafter"/>
</dbReference>
<dbReference type="SMART" id="SM00148">
    <property type="entry name" value="PLCXc"/>
    <property type="match status" value="1"/>
</dbReference>
<dbReference type="GO" id="GO:0004435">
    <property type="term" value="F:phosphatidylinositol-4,5-bisphosphate phospholipase C activity"/>
    <property type="evidence" value="ECO:0007669"/>
    <property type="project" value="UniProtKB-EC"/>
</dbReference>
<keyword evidence="5" id="KW-1185">Reference proteome</keyword>
<dbReference type="EC" id="3.1.4.11" evidence="1"/>
<dbReference type="Gene3D" id="2.30.29.240">
    <property type="match status" value="1"/>
</dbReference>